<protein>
    <submittedName>
        <fullName evidence="8">Chromobox homolog 4 (Pc class homolog, Drosophila)</fullName>
    </submittedName>
</protein>
<dbReference type="GO" id="GO:0016925">
    <property type="term" value="P:protein sumoylation"/>
    <property type="evidence" value="ECO:0007669"/>
    <property type="project" value="TreeGrafter"/>
</dbReference>
<reference evidence="8" key="2">
    <citation type="submission" date="2025-09" db="UniProtKB">
        <authorList>
            <consortium name="Ensembl"/>
        </authorList>
    </citation>
    <scope>IDENTIFICATION</scope>
</reference>
<dbReference type="FunFam" id="2.40.50.40:FF:000006">
    <property type="entry name" value="Chromobox protein homolog 7"/>
    <property type="match status" value="1"/>
</dbReference>
<evidence type="ECO:0000256" key="3">
    <source>
        <dbReference type="ARBA" id="ARBA00023015"/>
    </source>
</evidence>
<dbReference type="PANTHER" id="PTHR46727">
    <property type="entry name" value="E3 SUMO-PROTEIN LIGASE CBX4"/>
    <property type="match status" value="1"/>
</dbReference>
<keyword evidence="9" id="KW-1185">Reference proteome</keyword>
<evidence type="ECO:0000259" key="7">
    <source>
        <dbReference type="PROSITE" id="PS50013"/>
    </source>
</evidence>
<dbReference type="PROSITE" id="PS00598">
    <property type="entry name" value="CHROMO_1"/>
    <property type="match status" value="1"/>
</dbReference>
<dbReference type="InterPro" id="IPR023780">
    <property type="entry name" value="Chromo_domain"/>
</dbReference>
<evidence type="ECO:0000256" key="2">
    <source>
        <dbReference type="ARBA" id="ARBA00022491"/>
    </source>
</evidence>
<dbReference type="Pfam" id="PF17218">
    <property type="entry name" value="CBX7_C"/>
    <property type="match status" value="1"/>
</dbReference>
<organism evidence="8 9">
    <name type="scientific">Dicentrarchus labrax</name>
    <name type="common">European seabass</name>
    <name type="synonym">Morone labrax</name>
    <dbReference type="NCBI Taxonomy" id="13489"/>
    <lineage>
        <taxon>Eukaryota</taxon>
        <taxon>Metazoa</taxon>
        <taxon>Chordata</taxon>
        <taxon>Craniata</taxon>
        <taxon>Vertebrata</taxon>
        <taxon>Euteleostomi</taxon>
        <taxon>Actinopterygii</taxon>
        <taxon>Neopterygii</taxon>
        <taxon>Teleostei</taxon>
        <taxon>Neoteleostei</taxon>
        <taxon>Acanthomorphata</taxon>
        <taxon>Eupercaria</taxon>
        <taxon>Moronidae</taxon>
        <taxon>Dicentrarchus</taxon>
    </lineage>
</organism>
<gene>
    <name evidence="8" type="primary">cbx4</name>
</gene>
<feature type="compositionally biased region" description="Basic and acidic residues" evidence="6">
    <location>
        <begin position="413"/>
        <end position="422"/>
    </location>
</feature>
<evidence type="ECO:0000256" key="6">
    <source>
        <dbReference type="SAM" id="MobiDB-lite"/>
    </source>
</evidence>
<dbReference type="GeneTree" id="ENSGT00940000160081"/>
<feature type="compositionally biased region" description="Polar residues" evidence="6">
    <location>
        <begin position="132"/>
        <end position="144"/>
    </location>
</feature>
<feature type="domain" description="Chromo" evidence="7">
    <location>
        <begin position="11"/>
        <end position="69"/>
    </location>
</feature>
<evidence type="ECO:0000313" key="8">
    <source>
        <dbReference type="Ensembl" id="ENSDLAP00005027311.1"/>
    </source>
</evidence>
<dbReference type="GeneID" id="127356472"/>
<dbReference type="GO" id="GO:0061665">
    <property type="term" value="F:SUMO ligase activity"/>
    <property type="evidence" value="ECO:0007669"/>
    <property type="project" value="TreeGrafter"/>
</dbReference>
<dbReference type="GO" id="GO:0035102">
    <property type="term" value="C:PRC1 complex"/>
    <property type="evidence" value="ECO:0007669"/>
    <property type="project" value="TreeGrafter"/>
</dbReference>
<keyword evidence="2" id="KW-0678">Repressor</keyword>
<evidence type="ECO:0000256" key="1">
    <source>
        <dbReference type="ARBA" id="ARBA00004123"/>
    </source>
</evidence>
<dbReference type="PANTHER" id="PTHR46727:SF4">
    <property type="entry name" value="E3 SUMO-PROTEIN LIGASE CBX4"/>
    <property type="match status" value="1"/>
</dbReference>
<evidence type="ECO:0000256" key="4">
    <source>
        <dbReference type="ARBA" id="ARBA00023163"/>
    </source>
</evidence>
<comment type="subcellular location">
    <subcellularLocation>
        <location evidence="1">Nucleus</location>
    </subcellularLocation>
</comment>
<feature type="region of interest" description="Disordered" evidence="6">
    <location>
        <begin position="92"/>
        <end position="144"/>
    </location>
</feature>
<dbReference type="InterPro" id="IPR000953">
    <property type="entry name" value="Chromo/chromo_shadow_dom"/>
</dbReference>
<feature type="region of interest" description="Disordered" evidence="6">
    <location>
        <begin position="385"/>
        <end position="422"/>
    </location>
</feature>
<dbReference type="SMART" id="SM00298">
    <property type="entry name" value="CHROMO"/>
    <property type="match status" value="1"/>
</dbReference>
<dbReference type="InterPro" id="IPR016197">
    <property type="entry name" value="Chromo-like_dom_sf"/>
</dbReference>
<dbReference type="RefSeq" id="XP_051244207.1">
    <property type="nucleotide sequence ID" value="XM_051388247.1"/>
</dbReference>
<feature type="compositionally biased region" description="Basic and acidic residues" evidence="6">
    <location>
        <begin position="286"/>
        <end position="297"/>
    </location>
</feature>
<dbReference type="InterPro" id="IPR033773">
    <property type="entry name" value="CBX7_C"/>
</dbReference>
<dbReference type="Ensembl" id="ENSDLAT00005029130.2">
    <property type="protein sequence ID" value="ENSDLAP00005027311.1"/>
    <property type="gene ID" value="ENSDLAG00005012275.2"/>
</dbReference>
<evidence type="ECO:0000256" key="5">
    <source>
        <dbReference type="ARBA" id="ARBA00023242"/>
    </source>
</evidence>
<dbReference type="PRINTS" id="PR00504">
    <property type="entry name" value="CHROMODOMAIN"/>
</dbReference>
<dbReference type="InterPro" id="IPR023779">
    <property type="entry name" value="Chromodomain_CS"/>
</dbReference>
<dbReference type="GO" id="GO:0000122">
    <property type="term" value="P:negative regulation of transcription by RNA polymerase II"/>
    <property type="evidence" value="ECO:0007669"/>
    <property type="project" value="TreeGrafter"/>
</dbReference>
<feature type="compositionally biased region" description="Basic and acidic residues" evidence="6">
    <location>
        <begin position="335"/>
        <end position="346"/>
    </location>
</feature>
<evidence type="ECO:0000313" key="9">
    <source>
        <dbReference type="Proteomes" id="UP000694389"/>
    </source>
</evidence>
<dbReference type="AlphaFoldDB" id="A0A8C4F1C8"/>
<dbReference type="OrthoDB" id="1918685at2759"/>
<dbReference type="InterPro" id="IPR017984">
    <property type="entry name" value="Chromo_dom_subgr"/>
</dbReference>
<reference evidence="8" key="1">
    <citation type="submission" date="2025-08" db="UniProtKB">
        <authorList>
            <consortium name="Ensembl"/>
        </authorList>
    </citation>
    <scope>IDENTIFICATION</scope>
</reference>
<dbReference type="Proteomes" id="UP000694389">
    <property type="component" value="Unassembled WGS sequence"/>
</dbReference>
<dbReference type="Pfam" id="PF00385">
    <property type="entry name" value="Chromo"/>
    <property type="match status" value="1"/>
</dbReference>
<dbReference type="SUPFAM" id="SSF54160">
    <property type="entry name" value="Chromo domain-like"/>
    <property type="match status" value="1"/>
</dbReference>
<dbReference type="Gene3D" id="2.40.50.40">
    <property type="match status" value="1"/>
</dbReference>
<dbReference type="CTD" id="8535"/>
<dbReference type="InterPro" id="IPR043531">
    <property type="entry name" value="CBX4"/>
</dbReference>
<dbReference type="CDD" id="cd18645">
    <property type="entry name" value="CD_Cbx4"/>
    <property type="match status" value="1"/>
</dbReference>
<dbReference type="GO" id="GO:0032183">
    <property type="term" value="F:SUMO binding"/>
    <property type="evidence" value="ECO:0007669"/>
    <property type="project" value="TreeGrafter"/>
</dbReference>
<keyword evidence="3" id="KW-0805">Transcription regulation</keyword>
<dbReference type="OMA" id="HPENGIP"/>
<feature type="region of interest" description="Disordered" evidence="6">
    <location>
        <begin position="279"/>
        <end position="306"/>
    </location>
</feature>
<keyword evidence="5" id="KW-0539">Nucleus</keyword>
<accession>A0A8C4F1C8</accession>
<dbReference type="PROSITE" id="PS50013">
    <property type="entry name" value="CHROMO_2"/>
    <property type="match status" value="1"/>
</dbReference>
<sequence length="549" mass="61611">MELPAAGEHVFAVEGIEKKRIRKGKIEYLVKWRGWSPKYNTWEPEENILDPRLLVAFQHRERQEQQLGYRKRGPKPKHLLLQVPSFARRSSIPAGFEDSSQDAEGSLKSDPVQIQRPQPQQYQLNSKKHHQYQPSSQEVPADQLTNGKKKFIYQLNSKKHHHYEPDLNMYDAQASRLKEVVKVQEPASKPANPGWNLPLALQQKWVRDKDTGCLSKVKELAVEVRKPAVKEAESEHALKPNPKDATLPSAISSKMKIIKNKNKNGRIVIVMSKYMDSNKVHGAKGKHGESSSEEKPQNAKPSENNPAHTTKMLEYLENGIPKEICNGSSLPAAEHPIKCSPKDRHFSKPSPSTAEEYNTEVARGQADLPDDLPLQLTASSPLTSWAVDTNIPTPTGVDQIRIPSFPNERKRKLSDPVEDRSISKTYLTSRSFSVPSTVVTPPQDKPMDLHCSGPRHSSTCTYEVVDSGSQEEPMDLSCPKTKKPVEPEVQPEPEPAVKNTLPVTEDTQKSTEKSKEAPVKKISPFMGNIIITDITTNSLTVTFKEYVSF</sequence>
<feature type="region of interest" description="Disordered" evidence="6">
    <location>
        <begin position="466"/>
        <end position="517"/>
    </location>
</feature>
<feature type="compositionally biased region" description="Basic and acidic residues" evidence="6">
    <location>
        <begin position="506"/>
        <end position="517"/>
    </location>
</feature>
<feature type="region of interest" description="Disordered" evidence="6">
    <location>
        <begin position="334"/>
        <end position="360"/>
    </location>
</feature>
<proteinExistence type="predicted"/>
<name>A0A8C4F1C8_DICLA</name>
<keyword evidence="4" id="KW-0804">Transcription</keyword>
<feature type="compositionally biased region" description="Low complexity" evidence="6">
    <location>
        <begin position="111"/>
        <end position="123"/>
    </location>
</feature>